<reference evidence="2" key="1">
    <citation type="submission" date="2024-05" db="EMBL/GenBank/DDBJ databases">
        <title>Complete genome sequence of bacteriophages Merry and Sunny infecting Microbacterium sp. isolated from an alkaline commercial outdoor algal pond.</title>
        <authorList>
            <person name="Levesque A.V."/>
            <person name="Rabines A.J."/>
            <person name="Alrubaiaan E."/>
            <person name="Oliver A."/>
            <person name="Allen E.E."/>
            <person name="Hazlebeck D."/>
            <person name="Pinowska A."/>
            <person name="Traller J.C."/>
            <person name="Zeigler Allen L."/>
        </authorList>
    </citation>
    <scope>NUCLEOTIDE SEQUENCE</scope>
</reference>
<protein>
    <submittedName>
        <fullName evidence="2">Uncharacterized protein</fullName>
    </submittedName>
</protein>
<evidence type="ECO:0000256" key="1">
    <source>
        <dbReference type="SAM" id="MobiDB-lite"/>
    </source>
</evidence>
<sequence>MSEFDYDRHDRFHEEPRDHADDCDICEAEVEERRENGEYDA</sequence>
<dbReference type="EMBL" id="PP763431">
    <property type="protein sequence ID" value="XBN42132.1"/>
    <property type="molecule type" value="Genomic_DNA"/>
</dbReference>
<evidence type="ECO:0000313" key="2">
    <source>
        <dbReference type="EMBL" id="XBN42132.1"/>
    </source>
</evidence>
<proteinExistence type="predicted"/>
<name>A0AAU7J803_9VIRU</name>
<feature type="compositionally biased region" description="Basic and acidic residues" evidence="1">
    <location>
        <begin position="1"/>
        <end position="22"/>
    </location>
</feature>
<organism evidence="2">
    <name type="scientific">Microbacterium phage Merry</name>
    <dbReference type="NCBI Taxonomy" id="3144827"/>
    <lineage>
        <taxon>Viruses</taxon>
    </lineage>
</organism>
<accession>A0AAU7J803</accession>
<feature type="region of interest" description="Disordered" evidence="1">
    <location>
        <begin position="1"/>
        <end position="24"/>
    </location>
</feature>